<dbReference type="SUPFAM" id="SSF63411">
    <property type="entry name" value="LuxS/MPP-like metallohydrolase"/>
    <property type="match status" value="2"/>
</dbReference>
<dbReference type="Gene3D" id="3.30.830.10">
    <property type="entry name" value="Metalloenzyme, LuxS/M16 peptidase-like"/>
    <property type="match status" value="2"/>
</dbReference>
<reference evidence="4 5" key="1">
    <citation type="journal article" date="2016" name="Nat. Commun.">
        <title>Thousands of microbial genomes shed light on interconnected biogeochemical processes in an aquifer system.</title>
        <authorList>
            <person name="Anantharaman K."/>
            <person name="Brown C.T."/>
            <person name="Hug L.A."/>
            <person name="Sharon I."/>
            <person name="Castelle C.J."/>
            <person name="Probst A.J."/>
            <person name="Thomas B.C."/>
            <person name="Singh A."/>
            <person name="Wilkins M.J."/>
            <person name="Karaoz U."/>
            <person name="Brodie E.L."/>
            <person name="Williams K.H."/>
            <person name="Hubbard S.S."/>
            <person name="Banfield J.F."/>
        </authorList>
    </citation>
    <scope>NUCLEOTIDE SEQUENCE [LARGE SCALE GENOMIC DNA]</scope>
</reference>
<feature type="domain" description="Peptidase M16 C-terminal" evidence="3">
    <location>
        <begin position="253"/>
        <end position="346"/>
    </location>
</feature>
<accession>A0A1F6FPA2</accession>
<evidence type="ECO:0000259" key="2">
    <source>
        <dbReference type="Pfam" id="PF00675"/>
    </source>
</evidence>
<name>A0A1F6FPA2_9BACT</name>
<organism evidence="4 5">
    <name type="scientific">Candidatus Kaiserbacteria bacterium RIFOXYD1_FULL_42_15</name>
    <dbReference type="NCBI Taxonomy" id="1798532"/>
    <lineage>
        <taxon>Bacteria</taxon>
        <taxon>Candidatus Kaiseribacteriota</taxon>
    </lineage>
</organism>
<dbReference type="GO" id="GO:0046872">
    <property type="term" value="F:metal ion binding"/>
    <property type="evidence" value="ECO:0007669"/>
    <property type="project" value="InterPro"/>
</dbReference>
<dbReference type="EMBL" id="MFMT01000043">
    <property type="protein sequence ID" value="OGG87690.1"/>
    <property type="molecule type" value="Genomic_DNA"/>
</dbReference>
<evidence type="ECO:0000256" key="1">
    <source>
        <dbReference type="ARBA" id="ARBA00007261"/>
    </source>
</evidence>
<comment type="caution">
    <text evidence="4">The sequence shown here is derived from an EMBL/GenBank/DDBJ whole genome shotgun (WGS) entry which is preliminary data.</text>
</comment>
<dbReference type="InterPro" id="IPR050361">
    <property type="entry name" value="MPP/UQCRC_Complex"/>
</dbReference>
<dbReference type="PANTHER" id="PTHR11851:SF49">
    <property type="entry name" value="MITOCHONDRIAL-PROCESSING PEPTIDASE SUBUNIT ALPHA"/>
    <property type="match status" value="1"/>
</dbReference>
<dbReference type="Proteomes" id="UP000179230">
    <property type="component" value="Unassembled WGS sequence"/>
</dbReference>
<feature type="domain" description="Peptidase M16 N-terminal" evidence="2">
    <location>
        <begin position="23"/>
        <end position="135"/>
    </location>
</feature>
<dbReference type="InterPro" id="IPR011765">
    <property type="entry name" value="Pept_M16_N"/>
</dbReference>
<evidence type="ECO:0000313" key="4">
    <source>
        <dbReference type="EMBL" id="OGG87690.1"/>
    </source>
</evidence>
<gene>
    <name evidence="4" type="ORF">A2592_00955</name>
</gene>
<dbReference type="InterPro" id="IPR011249">
    <property type="entry name" value="Metalloenz_LuxS/M16"/>
</dbReference>
<evidence type="ECO:0008006" key="6">
    <source>
        <dbReference type="Google" id="ProtNLM"/>
    </source>
</evidence>
<dbReference type="PANTHER" id="PTHR11851">
    <property type="entry name" value="METALLOPROTEASE"/>
    <property type="match status" value="1"/>
</dbReference>
<dbReference type="InterPro" id="IPR007863">
    <property type="entry name" value="Peptidase_M16_C"/>
</dbReference>
<evidence type="ECO:0000313" key="5">
    <source>
        <dbReference type="Proteomes" id="UP000179230"/>
    </source>
</evidence>
<dbReference type="Pfam" id="PF05193">
    <property type="entry name" value="Peptidase_M16_C"/>
    <property type="match status" value="1"/>
</dbReference>
<dbReference type="Pfam" id="PF00675">
    <property type="entry name" value="Peptidase_M16"/>
    <property type="match status" value="1"/>
</dbReference>
<evidence type="ECO:0000259" key="3">
    <source>
        <dbReference type="Pfam" id="PF05193"/>
    </source>
</evidence>
<proteinExistence type="inferred from homology"/>
<protein>
    <recommendedName>
        <fullName evidence="6">Peptidase M16 N-terminal domain-containing protein</fullName>
    </recommendedName>
</protein>
<comment type="similarity">
    <text evidence="1">Belongs to the peptidase M16 family.</text>
</comment>
<sequence length="416" mass="48635">MRDRQIFETETLKNDINIHYYKSENPFVVLSVMIPIGSAHSGDNNNIIMGTPHFFEHLILHRSKRHSKKDEFMKWVGSKGGFIIASTNQFTTIYTIQIKAEYVQDAWQGLYSLIFEPLLDTEDIEIERSIIINERGLCKWFPGDSELSNYIWSHWMDTTSVTRRQIFGDDTDLSKMSNLSLTNFHSLYKSQGIHVIVAGPSRIPDMYKELDNIPTRQVRLIENSIPFSWKKKGYHESAFSDIEAPIYFTGTFYDLPSEKERAAIHFLFEYLTNFSNGPIYKWLRQEKGWVYEVNYHRIITKKQEAIVLEIPLQNLLQVNEVKNELSKHIETAISNPDLLRAEVDRQLDGMVFSYQTVENIVSEALHDVEHYGFVTSEAKYQQYKELCVDPAYIQMIYIKYFAPELRGEFCAIPKQF</sequence>
<dbReference type="AlphaFoldDB" id="A0A1F6FPA2"/>